<reference evidence="7 8" key="1">
    <citation type="submission" date="2023-01" db="EMBL/GenBank/DDBJ databases">
        <title>Cultivation and genomic characterization of new, ubiquitous marine nitrite-oxidizing bacteria from the Nitrospirales.</title>
        <authorList>
            <person name="Mueller A.J."/>
            <person name="Daebeler A."/>
            <person name="Herbold C.W."/>
            <person name="Kirkegaard R.H."/>
            <person name="Daims H."/>
        </authorList>
    </citation>
    <scope>NUCLEOTIDE SEQUENCE [LARGE SCALE GENOMIC DNA]</scope>
    <source>
        <strain evidence="7 8">DK</strain>
    </source>
</reference>
<evidence type="ECO:0000259" key="5">
    <source>
        <dbReference type="Pfam" id="PF08241"/>
    </source>
</evidence>
<evidence type="ECO:0000256" key="2">
    <source>
        <dbReference type="ARBA" id="ARBA00022679"/>
    </source>
</evidence>
<dbReference type="KEGG" id="nneo:PQG83_14510"/>
<dbReference type="GO" id="GO:0052729">
    <property type="term" value="F:dimethylglycine N-methyltransferase activity"/>
    <property type="evidence" value="ECO:0007669"/>
    <property type="project" value="UniProtKB-ARBA"/>
</dbReference>
<dbReference type="EMBL" id="CP116968">
    <property type="protein sequence ID" value="WNM60964.1"/>
    <property type="molecule type" value="Genomic_DNA"/>
</dbReference>
<sequence>MIQKATMPGTKQMYGENPIAQRKTDLYKQEYVQSFVQKWDALIDWEARASSEGDFFIRILKERGVKRVLDVATGTGFHSIRLLRAGFEVTSADGSPEMLAQAFENARRAGYIMRTIHADWRWLSRDIHNKYDAVICLGNSLTHLFSEQDRRKALAEFYTALKHDGVLILDQRNYDGILDEGFTSKHVYYYCGDNVSAEPEHVDEGLARFKYTFPDGATFHLNMYPLRKEYTRRLMNEVGFQQVKTYADFQETHKVEDPDFYVHVAEKLYKNEERPTTIMSKFGNLNYSTTVDTARDYYNSSDADRFYATIWGGEDIHIGLYVSDNDSIFDASRRTVEKMAASIKDLDSTTRVLDIGSGYGGSARHLVRQYGCQVGCLNLSEVQNKRNRALNQKENISLAINVIDGNFESIPMPDGSVDVVWSQDAILHSGNREKVFQEVHRVLAKGGQFIFTDPMKSATCPPDVLQPILDRIHLDSLGSIEYYRQLAVQLGFQEIRIEDLSENLAAHYGRVLQELTAQHHALIQVCTEEYLASMKVGLQHWVQAGKSGHLSWGILHFQRD</sequence>
<dbReference type="Gene3D" id="3.40.50.150">
    <property type="entry name" value="Vaccinia Virus protein VP39"/>
    <property type="match status" value="2"/>
</dbReference>
<name>A0AA96GMK2_9BACT</name>
<proteinExistence type="predicted"/>
<dbReference type="Gene3D" id="3.30.46.10">
    <property type="entry name" value="Glycine N-methyltransferase, chain A, domain 1"/>
    <property type="match status" value="1"/>
</dbReference>
<evidence type="ECO:0000259" key="6">
    <source>
        <dbReference type="Pfam" id="PF13649"/>
    </source>
</evidence>
<dbReference type="GO" id="GO:0016594">
    <property type="term" value="F:glycine binding"/>
    <property type="evidence" value="ECO:0007669"/>
    <property type="project" value="TreeGrafter"/>
</dbReference>
<gene>
    <name evidence="7" type="ORF">PQG83_14510</name>
</gene>
<dbReference type="CDD" id="cd02440">
    <property type="entry name" value="AdoMet_MTases"/>
    <property type="match status" value="2"/>
</dbReference>
<dbReference type="PANTHER" id="PTHR16458">
    <property type="entry name" value="GLYCINE N-METHYLTRANSFERASE"/>
    <property type="match status" value="1"/>
</dbReference>
<dbReference type="SUPFAM" id="SSF53335">
    <property type="entry name" value="S-adenosyl-L-methionine-dependent methyltransferases"/>
    <property type="match status" value="2"/>
</dbReference>
<dbReference type="FunFam" id="3.40.50.150:FF:000461">
    <property type="entry name" value="Sarcosine/dimethylglycine N-methyltransferase"/>
    <property type="match status" value="1"/>
</dbReference>
<dbReference type="Pfam" id="PF08241">
    <property type="entry name" value="Methyltransf_11"/>
    <property type="match status" value="1"/>
</dbReference>
<dbReference type="GO" id="GO:0042802">
    <property type="term" value="F:identical protein binding"/>
    <property type="evidence" value="ECO:0007669"/>
    <property type="project" value="TreeGrafter"/>
</dbReference>
<dbReference type="GO" id="GO:0006111">
    <property type="term" value="P:regulation of gluconeogenesis"/>
    <property type="evidence" value="ECO:0007669"/>
    <property type="project" value="TreeGrafter"/>
</dbReference>
<dbReference type="GO" id="GO:0006730">
    <property type="term" value="P:one-carbon metabolic process"/>
    <property type="evidence" value="ECO:0007669"/>
    <property type="project" value="TreeGrafter"/>
</dbReference>
<feature type="domain" description="Methyltransferase type 11" evidence="5">
    <location>
        <begin position="353"/>
        <end position="451"/>
    </location>
</feature>
<keyword evidence="2" id="KW-0808">Transferase</keyword>
<dbReference type="Proteomes" id="UP001302494">
    <property type="component" value="Chromosome"/>
</dbReference>
<dbReference type="AlphaFoldDB" id="A0AA96GMK2"/>
<dbReference type="GO" id="GO:0051289">
    <property type="term" value="P:protein homotetramerization"/>
    <property type="evidence" value="ECO:0007669"/>
    <property type="project" value="TreeGrafter"/>
</dbReference>
<dbReference type="InterPro" id="IPR029063">
    <property type="entry name" value="SAM-dependent_MTases_sf"/>
</dbReference>
<keyword evidence="1 7" id="KW-0489">Methyltransferase</keyword>
<dbReference type="InterPro" id="IPR014369">
    <property type="entry name" value="Gly/Sar_N_MeTrfase"/>
</dbReference>
<comment type="pathway">
    <text evidence="4">Amine and polyamine biosynthesis; betaine biosynthesis via glycine pathway; betaine from glycine: step 3/3.</text>
</comment>
<evidence type="ECO:0000313" key="7">
    <source>
        <dbReference type="EMBL" id="WNM60964.1"/>
    </source>
</evidence>
<dbReference type="RefSeq" id="WP_312742430.1">
    <property type="nucleotide sequence ID" value="NZ_CP116968.1"/>
</dbReference>
<keyword evidence="3" id="KW-0949">S-adenosyl-L-methionine</keyword>
<dbReference type="PROSITE" id="PS51600">
    <property type="entry name" value="SAM_GNMT"/>
    <property type="match status" value="1"/>
</dbReference>
<dbReference type="GO" id="GO:1904047">
    <property type="term" value="F:S-adenosyl-L-methionine binding"/>
    <property type="evidence" value="ECO:0007669"/>
    <property type="project" value="TreeGrafter"/>
</dbReference>
<dbReference type="GO" id="GO:0032259">
    <property type="term" value="P:methylation"/>
    <property type="evidence" value="ECO:0007669"/>
    <property type="project" value="UniProtKB-KW"/>
</dbReference>
<feature type="domain" description="Methyltransferase" evidence="6">
    <location>
        <begin position="68"/>
        <end position="165"/>
    </location>
</feature>
<protein>
    <submittedName>
        <fullName evidence="7">Methyltransferase domain-containing protein</fullName>
    </submittedName>
</protein>
<dbReference type="GO" id="GO:0019286">
    <property type="term" value="P:glycine betaine biosynthetic process from glycine"/>
    <property type="evidence" value="ECO:0007669"/>
    <property type="project" value="UniProtKB-ARBA"/>
</dbReference>
<organism evidence="7 8">
    <name type="scientific">Candidatus Nitrospira neomarina</name>
    <dbReference type="NCBI Taxonomy" id="3020899"/>
    <lineage>
        <taxon>Bacteria</taxon>
        <taxon>Pseudomonadati</taxon>
        <taxon>Nitrospirota</taxon>
        <taxon>Nitrospiria</taxon>
        <taxon>Nitrospirales</taxon>
        <taxon>Nitrospiraceae</taxon>
        <taxon>Nitrospira</taxon>
    </lineage>
</organism>
<dbReference type="Pfam" id="PF13649">
    <property type="entry name" value="Methyltransf_25"/>
    <property type="match status" value="1"/>
</dbReference>
<dbReference type="GO" id="GO:0017174">
    <property type="term" value="F:glycine N-methyltransferase activity"/>
    <property type="evidence" value="ECO:0007669"/>
    <property type="project" value="InterPro"/>
</dbReference>
<evidence type="ECO:0000256" key="3">
    <source>
        <dbReference type="ARBA" id="ARBA00022691"/>
    </source>
</evidence>
<dbReference type="GO" id="GO:0046498">
    <property type="term" value="P:S-adenosylhomocysteine metabolic process"/>
    <property type="evidence" value="ECO:0007669"/>
    <property type="project" value="TreeGrafter"/>
</dbReference>
<evidence type="ECO:0000313" key="8">
    <source>
        <dbReference type="Proteomes" id="UP001302494"/>
    </source>
</evidence>
<dbReference type="InterPro" id="IPR041698">
    <property type="entry name" value="Methyltransf_25"/>
</dbReference>
<dbReference type="PANTHER" id="PTHR16458:SF2">
    <property type="entry name" value="GLYCINE N-METHYLTRANSFERASE"/>
    <property type="match status" value="1"/>
</dbReference>
<evidence type="ECO:0000256" key="4">
    <source>
        <dbReference type="ARBA" id="ARBA00060542"/>
    </source>
</evidence>
<dbReference type="GO" id="GO:1901052">
    <property type="term" value="P:sarcosine metabolic process"/>
    <property type="evidence" value="ECO:0007669"/>
    <property type="project" value="TreeGrafter"/>
</dbReference>
<dbReference type="GO" id="GO:0005829">
    <property type="term" value="C:cytosol"/>
    <property type="evidence" value="ECO:0007669"/>
    <property type="project" value="TreeGrafter"/>
</dbReference>
<accession>A0AA96GMK2</accession>
<dbReference type="InterPro" id="IPR013216">
    <property type="entry name" value="Methyltransf_11"/>
</dbReference>
<evidence type="ECO:0000256" key="1">
    <source>
        <dbReference type="ARBA" id="ARBA00022603"/>
    </source>
</evidence>
<keyword evidence="8" id="KW-1185">Reference proteome</keyword>
<dbReference type="GO" id="GO:0046500">
    <property type="term" value="P:S-adenosylmethionine metabolic process"/>
    <property type="evidence" value="ECO:0007669"/>
    <property type="project" value="TreeGrafter"/>
</dbReference>